<dbReference type="GeneID" id="60057759"/>
<evidence type="ECO:0000313" key="2">
    <source>
        <dbReference type="Proteomes" id="UP000487649"/>
    </source>
</evidence>
<protein>
    <submittedName>
        <fullName evidence="1">DUF624 domain-containing protein</fullName>
    </submittedName>
</protein>
<evidence type="ECO:0000313" key="1">
    <source>
        <dbReference type="EMBL" id="MTK22138.1"/>
    </source>
</evidence>
<comment type="caution">
    <text evidence="1">The sequence shown here is derived from an EMBL/GenBank/DDBJ whole genome shotgun (WGS) entry which is preliminary data.</text>
</comment>
<dbReference type="RefSeq" id="WP_006783978.1">
    <property type="nucleotide sequence ID" value="NZ_CABJBH010000001.1"/>
</dbReference>
<name>A0A173RBT9_9FIRM</name>
<organism evidence="1 2">
    <name type="scientific">Turicibacter sanguinis</name>
    <dbReference type="NCBI Taxonomy" id="154288"/>
    <lineage>
        <taxon>Bacteria</taxon>
        <taxon>Bacillati</taxon>
        <taxon>Bacillota</taxon>
        <taxon>Erysipelotrichia</taxon>
        <taxon>Erysipelotrichales</taxon>
        <taxon>Turicibacteraceae</taxon>
        <taxon>Turicibacter</taxon>
    </lineage>
</organism>
<dbReference type="Pfam" id="PF04854">
    <property type="entry name" value="DUF624"/>
    <property type="match status" value="1"/>
</dbReference>
<dbReference type="Proteomes" id="UP000487649">
    <property type="component" value="Unassembled WGS sequence"/>
</dbReference>
<dbReference type="OrthoDB" id="1975933at2"/>
<gene>
    <name evidence="1" type="ORF">GMA92_12030</name>
</gene>
<reference evidence="1 2" key="1">
    <citation type="journal article" date="2019" name="Nat. Med.">
        <title>A library of human gut bacterial isolates paired with longitudinal multiomics data enables mechanistic microbiome research.</title>
        <authorList>
            <person name="Poyet M."/>
            <person name="Groussin M."/>
            <person name="Gibbons S.M."/>
            <person name="Avila-Pacheco J."/>
            <person name="Jiang X."/>
            <person name="Kearney S.M."/>
            <person name="Perrotta A.R."/>
            <person name="Berdy B."/>
            <person name="Zhao S."/>
            <person name="Lieberman T.D."/>
            <person name="Swanson P.K."/>
            <person name="Smith M."/>
            <person name="Roesemann S."/>
            <person name="Alexander J.E."/>
            <person name="Rich S.A."/>
            <person name="Livny J."/>
            <person name="Vlamakis H."/>
            <person name="Clish C."/>
            <person name="Bullock K."/>
            <person name="Deik A."/>
            <person name="Scott J."/>
            <person name="Pierce K.A."/>
            <person name="Xavier R.J."/>
            <person name="Alm E.J."/>
        </authorList>
    </citation>
    <scope>NUCLEOTIDE SEQUENCE [LARGE SCALE GENOMIC DNA]</scope>
    <source>
        <strain evidence="1 2">BIOML-A198</strain>
    </source>
</reference>
<sequence>MSEYFNFNKLFDICNYIFSFLVLNLLFMLLNIPIILFFLLVGISKISTYLPLFLLCLIPTMPAFNILVYCMRKLLKNKGFNLLSDFKKGFLLNFKQSLLIWFVELIFIFALYSNIVFFKSAYNNTIVSCLFLGLLIILLLMTPFISLLISLFSNNALNILRNALILIFKKPLLAITNILIFLAALVLFEISPAVTFLFITSLLAFLFVFSNRFLIEELETISNN</sequence>
<dbReference type="InterPro" id="IPR006938">
    <property type="entry name" value="DUF624"/>
</dbReference>
<dbReference type="EMBL" id="WMQE01000030">
    <property type="protein sequence ID" value="MTK22138.1"/>
    <property type="molecule type" value="Genomic_DNA"/>
</dbReference>
<dbReference type="AlphaFoldDB" id="A0A173RBT9"/>
<proteinExistence type="predicted"/>
<accession>A0A173RBT9</accession>